<dbReference type="Gene3D" id="3.40.50.12780">
    <property type="entry name" value="N-terminal domain of ligase-like"/>
    <property type="match status" value="1"/>
</dbReference>
<feature type="region of interest" description="Disordered" evidence="10">
    <location>
        <begin position="322"/>
        <end position="345"/>
    </location>
</feature>
<feature type="active site" description="Proton donor; for dehydratase activity" evidence="9">
    <location>
        <position position="1747"/>
    </location>
</feature>
<feature type="domain" description="Ketosynthase family 3 (KS3)" evidence="12">
    <location>
        <begin position="658"/>
        <end position="1085"/>
    </location>
</feature>
<dbReference type="PROSITE" id="PS00012">
    <property type="entry name" value="PHOSPHOPANTETHEINE"/>
    <property type="match status" value="3"/>
</dbReference>
<dbReference type="InterPro" id="IPR016035">
    <property type="entry name" value="Acyl_Trfase/lysoPLipase"/>
</dbReference>
<sequence length="4155" mass="433690">MTEKPRVALVRPLHEILADHARTRPDSRAFQDGRRAVTYAVLEQRTRFLAGHLVARGVGRGDRVLLRMGNRVEMVESYLAVARAGAVGVPVDPKSSDAELTHHLTDSGARTVITGVAQLSQVQRTLGGSTLDGGLIVVGAAEPVPGAADFEELAVTPPVTDARDDLGLDETAWILYTSGTTGRPKGVVSTQRKSLWATAACTATILGLSPDDRVVWPMPLYHAASHNIGVLATLAVGASAYVLEGSAPDEIIETVRSERASFLVSSPSTYRRMVELAREEGGELPGLRVCMAAGSVCPPELHEDFEAAFGVRLVDSYGSSETGGAITTQEPSGARVPGSCGTPLPGLTLRLTDPRTGEEVAAGEEGEIWVHSPATMVGYHNDPEATDAVLVDGWYRTGDLGRLDPAGALSITGRVKELIIRGGENIHPAEVEQVLAGLPGVAEAAVAGKPHPVLGEVPVAYLVPGPDGAEGIDTGRLLETCRRELSYFKVPDEFHVIDAVPRTANGKIARRRLRELTTRLLLVNPAVTVRPATDGTGGTDGPGAAAVVIPQAEATGPSAARHGLLTLVRSVIADILGLPSVQDVVVDRPLHEVGFDSLAAVALRDRLSAATGHRLTAALAYDHPTPQALAQYLDELARGGPATGEAAPAADATAAEPDEPIAIVAMGCRLPGGTRTPEDFWNLLVAETDAVGPLPEDRGWDLDRLLDDEGAGGGKSSARQGAFLDGAGTFDAAFFGISPREALAMDPQQRLLLETAWETFERAGIDPTTMKGSRTGVFAGVMHGGYGPGLYDRSPRDLEGYLGNGAATSVASGRISYALGLQGPAITVDTACSSSLVAIHLAAQSLRNGECSLALAGGATVMSTPGALVEFSRQGALSADGRCRAFADGANGTGFAEGVGLVLLERLSDARRLGHPVLAVVRGSAVNQDGASNGLTAPNGPAQQRVIRAALAQAGVSPADVDVVEAHGTGTSLGDPIEAQALLATYGQGRSSDEPVLLGSVKSNIGHTQAAAGVAGVIKMVLAMRHGTVPRTLHVDQPSSHVDWDTGHVRLATRTQPWPRTTTPRRAGISSFGASGTNAHLILEEAPHVEQVPPTADSGALVPLVVSGRDEGALRASLERVADFVERHTDVPVEEVARMLAGSRTVFEHRAAIPYTDTDRDTLIHRLRTPDNVMHGTGRPVGDPVWVFPGQGAQWTGMAVPLLNAGGVFAERLTQCADALAPFVDWDLFAVLRGEPDQPGLDRVDVVQPALWAVMVSLAAQWRAAGVHPTAVIGHSQGEIAAATVAGALTLSDGARVVALRSQLIARYAGDGGMASLALPRTDAEHAATRFGLEVAAVNSPTTTVLSGPAHALDHLTAWCDEHDIRCRRVPVDYASHSSFVDIMHDQLLEALAPITPVNGDVPLYSSLTAGPVPGSDLDAQYWFRNLRHTVEFEAATRAVTETGVSAFIEISPHPVLTLPLQQTLQDFPDLQPVVLGTLHRDHGDPHDFSHSAATAYTNGIPLRPTPTPIHPDLPTYPFQGTHHWLTPSTGGDPQSLGLLPVGHPLLGAAVQRAEEDGLVLTGQISTAAHPWLADHVVNGTVLFPGTAFVEAAIRAGDEVGASTLEELVLESPLVVEARQAVSVQVTVGAPDASGRRPVAVHSAPQSGESADGPLWTRHARGFLTPAGVRGADSAAAGVFAHWPPRGAEEVPVADAYERMARAGYGYGPAFQGLRAVWRRDGEVFAEVALPEREKSDGWGVHPALLDAALHADVLNEVGKEAAGQLSLPFSWQGVELHASGATTLRVRLTWSESEGVSLLAVDPAGAPVVSVNTLLTRPVAEGSVSAADEAVRRMLLRTEWRALAPTPAPQPSGRWLVVGDRASGLAAALAGAGVDAHAVADPGAGTSGPTPDTLLLLGDRPAGRAEDTAAAARARVHDTLAHVQRHLADERYAETRLIVATRGAVPADAATGVTDPAGAAIWGLVRAVQAEQPGRAVLVDLEPGADIEAGSAEVAGLLAATASGEPQTAVRAGSPLIPRLTHATDAAPGEPRRLDPEGVVLVTGGTTGVGRLAARHLVTAHGARHLLLLSRRGRETAGAGELVDELTALGVSVTVEACDVADRDALAAVLDALDRPLTAVVHSAGVLADGMVTGLTAEQVDTVLRPKVDAALHLHDLTRDADLAHFVLFSSIAGTIGGVGQANYAAANAFLDGLAEHRRSLGLPATAVAWGLWEDGGLTAHLGATDRGRIARNGVRPLTADQGLALLDAALTGDAAACVAARFDHAALRRRPEGVPVLLSGLVRAATRRTTADEGGRADGALADLAGLSPEEAERALLALVLRHAAAVLGHETPDAVRADSVFKDLGFDSLSSVELRNRLNAATGLRLAPTVVFDYPNPHALAEHLNESLVGTSASASSQPARTISPPDDDAIAVVAMGCRLPGGVAGPEDLWDLLRSETDAISEFPTDRGWDLDTLFDPDPDKPGTSYTRNGGFLDGAGRFDEAFFGISPREALTMDPQQRLLLETAWETFERAGIDPTTLDKSTAGVFVGAIAQEYGSTLLHEAPEGLDGMLLTGNATSIISGRLSYLLGLQGPAITVDTACSSSLVAIHLAAQSLRNGECSLALAGGATVIATPGTFTAFSRQRAMSPDGRCRAFADGANGTGFAEGVGLVLLERLSDARRLGHPVLAVVRGSAVNQDGASNGLTAPNGPAQQRVIRAALAQAGVSPADVDVVEAHGTGTSLGDPIEAQALLATYGQGRSSDEPVLLGSVKSNIGHTQAAAGVAGVIKMVLAMRHGTVPRTLHVDQPSSHVDWDTGHVRLATRTQPWPRTTTPRRAGISSFGISGTNAHLILEEAPPEPSPRGVPLGKDSALVPLVVSGRDEGALRASLERVADFVERHTDVPVEEVARMLAGSRTVFEHRAAIPYTDTDRDTLIHRLRTPDDVIRGTGRPVGDPVWVFPGQGAQWTGMAVPLLNAGGVFAERLTQCADALAPFVDWDLFAVLRGEPDQPGLDRVDVVQPALWAVMVSLAAQWRAAGVHPTAVIGHSQGEIAAATVAGALTLSDGARVVALRSQLIARYAGDGGMASLALPRTDAEHAATRFGLEVAAVNSPTTTVLSGPAHALDHLTAWCDEHDIRCRRVPVDYASHSSFVDIMHDQLLEALAPITPVNGDVPLYSSLTAGPVPGSDLDAQYWFRNLRHTVEFEAATRAVTETGVSAFIEISPHPVLTLPLQQTLQDFPDLQPVVLGTLHRDHGDPHDFSHSAATAYTNGIPLRPTPTTPIHPDLPTYPFQGTHHWLTPSASSARGASGLGTVSASHPLLGTAVELPGTETVVFTGRLSARTHPWLVSEQPDAARPDLDWLVAELALAAGEQLGLGRLLGLTPQAPLVVPASDSLQIRVTVGEGAGPGTRAVSVHSRRSEEVLGLPWICHATGELAAAADGPEWDLEAWPPADAVPVAKSEALLENASVSGVWRRGTEVFAELALPDALRAEARRFGLHPVLAGVLLGLVAVKGVLPEAPGRWRAGAWREVALHASGASVLRARLSPRPDGSVSLLAADATGSPVLSTASLRPEPVRHGVLRATDVAQQDSLFGIEWTETGTRDLPVDPGTTWAIVGDDPVQARSSLMTAGRYAEAYPDLAALTAAVEAGRAVPDVVVVPFLREAGDLSGQDLVDAVHAATARALETARAWVTTSVYDRSRLVFLTRGAVAGVNGAEDASAPDLAVAAVWGLVRSAQSEYPGRFVLVDTDVAKPTWRALDRVVGSAEPQWALRGRTARVPRMTRLAPAGTLPAFTVAPGSTVLITGGTGTLGSALARHLVSEHGVGDLLLTSRQGPEAPGAAALETELSALGARVRVAACDVTDRAALAALLDGRRIGAVVHTAGAVDDGILPSLTAERLSGVLRPKVDAAVHLHELVRETGVERFVLYSSAAGIMGGPGQANYAAANTFLDAFAHHLRSRGVPATSIAWGLWAEASSLSGSATGDRRPTALRGTRPLRSEQGLGLFDAAWAAGRSLVVASGLDFAALADDARSGAVPAVLRSLVSAPARRTAQDTPQEKDDLPHRLAAMDPQERETVVAALVRERAGAVLGHSAPDGVAEDARLKDLGFDSLTALQLRTALVEATGLRLAAGVVFDFETPLDLARHLIEQLLAPAGSPLDDNGRSQDEN</sequence>
<dbReference type="InterPro" id="IPR000873">
    <property type="entry name" value="AMP-dep_synth/lig_dom"/>
</dbReference>
<dbReference type="InterPro" id="IPR016039">
    <property type="entry name" value="Thiolase-like"/>
</dbReference>
<dbReference type="Gene3D" id="3.40.366.10">
    <property type="entry name" value="Malonyl-Coenzyme A Acyl Carrier Protein, domain 2"/>
    <property type="match status" value="2"/>
</dbReference>
<dbReference type="InterPro" id="IPR025110">
    <property type="entry name" value="AMP-bd_C"/>
</dbReference>
<feature type="active site" description="Proton acceptor; for dehydratase activity" evidence="9">
    <location>
        <position position="1576"/>
    </location>
</feature>
<dbReference type="Pfam" id="PF00109">
    <property type="entry name" value="ketoacyl-synt"/>
    <property type="match status" value="2"/>
</dbReference>
<dbReference type="FunFam" id="3.40.47.10:FF:000019">
    <property type="entry name" value="Polyketide synthase type I"/>
    <property type="match status" value="2"/>
</dbReference>
<dbReference type="Pfam" id="PF00501">
    <property type="entry name" value="AMP-binding"/>
    <property type="match status" value="1"/>
</dbReference>
<feature type="domain" description="Carrier" evidence="11">
    <location>
        <begin position="2313"/>
        <end position="2391"/>
    </location>
</feature>
<protein>
    <submittedName>
        <fullName evidence="14">SDR family NAD(P)-dependent oxidoreductase</fullName>
    </submittedName>
</protein>
<reference evidence="14" key="1">
    <citation type="submission" date="2024-07" db="EMBL/GenBank/DDBJ databases">
        <authorList>
            <person name="Yu S.T."/>
        </authorList>
    </citation>
    <scope>NUCLEOTIDE SEQUENCE</scope>
    <source>
        <strain evidence="14">R02</strain>
    </source>
</reference>
<keyword evidence="4" id="KW-0808">Transferase</keyword>
<dbReference type="FunFam" id="1.10.1200.10:FF:000007">
    <property type="entry name" value="Probable polyketide synthase pks17"/>
    <property type="match status" value="1"/>
</dbReference>
<dbReference type="Pfam" id="PF02801">
    <property type="entry name" value="Ketoacyl-synt_C"/>
    <property type="match status" value="2"/>
</dbReference>
<dbReference type="PROSITE" id="PS00606">
    <property type="entry name" value="KS3_1"/>
    <property type="match status" value="2"/>
</dbReference>
<keyword evidence="3" id="KW-0597">Phosphoprotein</keyword>
<keyword evidence="5" id="KW-0677">Repeat</keyword>
<evidence type="ECO:0000256" key="2">
    <source>
        <dbReference type="ARBA" id="ARBA00022450"/>
    </source>
</evidence>
<keyword evidence="6" id="KW-0045">Antibiotic biosynthesis</keyword>
<evidence type="ECO:0000256" key="8">
    <source>
        <dbReference type="ARBA" id="ARBA00023315"/>
    </source>
</evidence>
<feature type="domain" description="Carrier" evidence="11">
    <location>
        <begin position="562"/>
        <end position="637"/>
    </location>
</feature>
<comment type="pathway">
    <text evidence="1">Antibiotic biosynthesis.</text>
</comment>
<accession>A0AB39LHF1</accession>
<dbReference type="SMART" id="SM00823">
    <property type="entry name" value="PKS_PP"/>
    <property type="match status" value="3"/>
</dbReference>
<dbReference type="Pfam" id="PF00550">
    <property type="entry name" value="PP-binding"/>
    <property type="match status" value="3"/>
</dbReference>
<dbReference type="SMART" id="SM01294">
    <property type="entry name" value="PKS_PP_betabranch"/>
    <property type="match status" value="1"/>
</dbReference>
<dbReference type="GO" id="GO:0004312">
    <property type="term" value="F:fatty acid synthase activity"/>
    <property type="evidence" value="ECO:0007669"/>
    <property type="project" value="TreeGrafter"/>
</dbReference>
<dbReference type="SMART" id="SM00822">
    <property type="entry name" value="PKS_KR"/>
    <property type="match status" value="2"/>
</dbReference>
<dbReference type="GO" id="GO:0004315">
    <property type="term" value="F:3-oxoacyl-[acyl-carrier-protein] synthase activity"/>
    <property type="evidence" value="ECO:0007669"/>
    <property type="project" value="InterPro"/>
</dbReference>
<dbReference type="PROSITE" id="PS52004">
    <property type="entry name" value="KS3_2"/>
    <property type="match status" value="2"/>
</dbReference>
<dbReference type="PANTHER" id="PTHR43775">
    <property type="entry name" value="FATTY ACID SYNTHASE"/>
    <property type="match status" value="1"/>
</dbReference>
<dbReference type="SUPFAM" id="SSF51735">
    <property type="entry name" value="NAD(P)-binding Rossmann-fold domains"/>
    <property type="match status" value="4"/>
</dbReference>
<dbReference type="InterPro" id="IPR009081">
    <property type="entry name" value="PP-bd_ACP"/>
</dbReference>
<dbReference type="InterPro" id="IPR014043">
    <property type="entry name" value="Acyl_transferase_dom"/>
</dbReference>
<evidence type="ECO:0000256" key="7">
    <source>
        <dbReference type="ARBA" id="ARBA00023268"/>
    </source>
</evidence>
<dbReference type="InterPro" id="IPR036291">
    <property type="entry name" value="NAD(P)-bd_dom_sf"/>
</dbReference>
<dbReference type="Pfam" id="PF22953">
    <property type="entry name" value="SpnB_Rossmann"/>
    <property type="match status" value="2"/>
</dbReference>
<dbReference type="Pfam" id="PF13193">
    <property type="entry name" value="AMP-binding_C"/>
    <property type="match status" value="1"/>
</dbReference>
<proteinExistence type="predicted"/>
<organism evidence="14">
    <name type="scientific">Streptomyces sp. R02</name>
    <dbReference type="NCBI Taxonomy" id="3238623"/>
    <lineage>
        <taxon>Bacteria</taxon>
        <taxon>Bacillati</taxon>
        <taxon>Actinomycetota</taxon>
        <taxon>Actinomycetes</taxon>
        <taxon>Kitasatosporales</taxon>
        <taxon>Streptomycetaceae</taxon>
        <taxon>Streptomyces</taxon>
    </lineage>
</organism>
<dbReference type="InterPro" id="IPR036736">
    <property type="entry name" value="ACP-like_sf"/>
</dbReference>
<dbReference type="Gene3D" id="3.40.47.10">
    <property type="match status" value="2"/>
</dbReference>
<feature type="region of interest" description="C-terminal hotdog fold" evidence="9">
    <location>
        <begin position="1688"/>
        <end position="1826"/>
    </location>
</feature>
<dbReference type="SMART" id="SM00827">
    <property type="entry name" value="PKS_AT"/>
    <property type="match status" value="2"/>
</dbReference>
<dbReference type="InterPro" id="IPR001227">
    <property type="entry name" value="Ac_transferase_dom_sf"/>
</dbReference>
<dbReference type="InterPro" id="IPR057326">
    <property type="entry name" value="KR_dom"/>
</dbReference>
<feature type="compositionally biased region" description="Polar residues" evidence="10">
    <location>
        <begin position="322"/>
        <end position="331"/>
    </location>
</feature>
<dbReference type="EMBL" id="CP163429">
    <property type="protein sequence ID" value="XDP92247.1"/>
    <property type="molecule type" value="Genomic_DNA"/>
</dbReference>
<feature type="region of interest" description="N-terminal hotdog fold" evidence="9">
    <location>
        <begin position="1544"/>
        <end position="1671"/>
    </location>
</feature>
<dbReference type="InterPro" id="IPR016036">
    <property type="entry name" value="Malonyl_transacylase_ACP-bd"/>
</dbReference>
<dbReference type="InterPro" id="IPR050091">
    <property type="entry name" value="PKS_NRPS_Biosynth_Enz"/>
</dbReference>
<dbReference type="PROSITE" id="PS00455">
    <property type="entry name" value="AMP_BINDING"/>
    <property type="match status" value="1"/>
</dbReference>
<dbReference type="Pfam" id="PF16197">
    <property type="entry name" value="KAsynt_C_assoc"/>
    <property type="match status" value="2"/>
</dbReference>
<dbReference type="SUPFAM" id="SSF53901">
    <property type="entry name" value="Thiolase-like"/>
    <property type="match status" value="2"/>
</dbReference>
<dbReference type="InterPro" id="IPR013968">
    <property type="entry name" value="PKS_KR"/>
</dbReference>
<dbReference type="InterPro" id="IPR042104">
    <property type="entry name" value="PKS_dehydratase_sf"/>
</dbReference>
<dbReference type="InterPro" id="IPR055123">
    <property type="entry name" value="SpnB-like_Rossmann"/>
</dbReference>
<feature type="domain" description="Ketosynthase family 3 (KS3)" evidence="12">
    <location>
        <begin position="2411"/>
        <end position="2838"/>
    </location>
</feature>
<dbReference type="Pfam" id="PF21089">
    <property type="entry name" value="PKS_DH_N"/>
    <property type="match status" value="2"/>
</dbReference>
<dbReference type="InterPro" id="IPR049900">
    <property type="entry name" value="PKS_mFAS_DH"/>
</dbReference>
<evidence type="ECO:0000256" key="9">
    <source>
        <dbReference type="PROSITE-ProRule" id="PRU01363"/>
    </source>
</evidence>
<feature type="domain" description="Carrier" evidence="11">
    <location>
        <begin position="4058"/>
        <end position="4137"/>
    </location>
</feature>
<dbReference type="InterPro" id="IPR014030">
    <property type="entry name" value="Ketoacyl_synth_N"/>
</dbReference>
<evidence type="ECO:0000259" key="13">
    <source>
        <dbReference type="PROSITE" id="PS52019"/>
    </source>
</evidence>
<dbReference type="InterPro" id="IPR020807">
    <property type="entry name" value="PKS_DH"/>
</dbReference>
<dbReference type="RefSeq" id="WP_369154132.1">
    <property type="nucleotide sequence ID" value="NZ_CP163429.1"/>
</dbReference>
<dbReference type="Gene3D" id="3.30.300.30">
    <property type="match status" value="1"/>
</dbReference>
<dbReference type="Gene3D" id="3.10.129.110">
    <property type="entry name" value="Polyketide synthase dehydratase"/>
    <property type="match status" value="2"/>
</dbReference>
<dbReference type="Pfam" id="PF14765">
    <property type="entry name" value="PS-DH"/>
    <property type="match status" value="1"/>
</dbReference>
<gene>
    <name evidence="14" type="ORF">AB5J57_01415</name>
</gene>
<evidence type="ECO:0000256" key="1">
    <source>
        <dbReference type="ARBA" id="ARBA00004792"/>
    </source>
</evidence>
<dbReference type="GO" id="GO:0031177">
    <property type="term" value="F:phosphopantetheine binding"/>
    <property type="evidence" value="ECO:0007669"/>
    <property type="project" value="InterPro"/>
</dbReference>
<dbReference type="SMART" id="SM00826">
    <property type="entry name" value="PKS_DH"/>
    <property type="match status" value="2"/>
</dbReference>
<evidence type="ECO:0000256" key="3">
    <source>
        <dbReference type="ARBA" id="ARBA00022553"/>
    </source>
</evidence>
<evidence type="ECO:0000256" key="6">
    <source>
        <dbReference type="ARBA" id="ARBA00023194"/>
    </source>
</evidence>
<keyword evidence="7" id="KW-0511">Multifunctional enzyme</keyword>
<dbReference type="Gene3D" id="3.40.50.720">
    <property type="entry name" value="NAD(P)-binding Rossmann-like Domain"/>
    <property type="match status" value="2"/>
</dbReference>
<dbReference type="GO" id="GO:0033068">
    <property type="term" value="P:macrolide biosynthetic process"/>
    <property type="evidence" value="ECO:0007669"/>
    <property type="project" value="UniProtKB-ARBA"/>
</dbReference>
<dbReference type="PROSITE" id="PS52019">
    <property type="entry name" value="PKS_MFAS_DH"/>
    <property type="match status" value="1"/>
</dbReference>
<evidence type="ECO:0000313" key="14">
    <source>
        <dbReference type="EMBL" id="XDP92247.1"/>
    </source>
</evidence>
<dbReference type="InterPro" id="IPR018201">
    <property type="entry name" value="Ketoacyl_synth_AS"/>
</dbReference>
<evidence type="ECO:0000256" key="10">
    <source>
        <dbReference type="SAM" id="MobiDB-lite"/>
    </source>
</evidence>
<dbReference type="SUPFAM" id="SSF52151">
    <property type="entry name" value="FabD/lysophospholipase-like"/>
    <property type="match status" value="2"/>
</dbReference>
<keyword evidence="2" id="KW-0596">Phosphopantetheine</keyword>
<dbReference type="InterPro" id="IPR020845">
    <property type="entry name" value="AMP-binding_CS"/>
</dbReference>
<name>A0AB39LHF1_9ACTN</name>
<dbReference type="InterPro" id="IPR006162">
    <property type="entry name" value="Ppantetheine_attach_site"/>
</dbReference>
<dbReference type="SUPFAM" id="SSF47336">
    <property type="entry name" value="ACP-like"/>
    <property type="match status" value="3"/>
</dbReference>
<dbReference type="SUPFAM" id="SSF55048">
    <property type="entry name" value="Probable ACP-binding domain of malonyl-CoA ACP transacylase"/>
    <property type="match status" value="2"/>
</dbReference>
<dbReference type="GO" id="GO:0006633">
    <property type="term" value="P:fatty acid biosynthetic process"/>
    <property type="evidence" value="ECO:0007669"/>
    <property type="project" value="InterPro"/>
</dbReference>
<dbReference type="InterPro" id="IPR032821">
    <property type="entry name" value="PKS_assoc"/>
</dbReference>
<dbReference type="InterPro" id="IPR014031">
    <property type="entry name" value="Ketoacyl_synth_C"/>
</dbReference>
<evidence type="ECO:0000256" key="5">
    <source>
        <dbReference type="ARBA" id="ARBA00022737"/>
    </source>
</evidence>
<dbReference type="InterPro" id="IPR020806">
    <property type="entry name" value="PKS_PP-bd"/>
</dbReference>
<dbReference type="InterPro" id="IPR045851">
    <property type="entry name" value="AMP-bd_C_sf"/>
</dbReference>
<dbReference type="PANTHER" id="PTHR43775:SF51">
    <property type="entry name" value="INACTIVE PHENOLPHTHIOCEROL SYNTHESIS POLYKETIDE SYNTHASE TYPE I PKS1-RELATED"/>
    <property type="match status" value="1"/>
</dbReference>
<dbReference type="InterPro" id="IPR049551">
    <property type="entry name" value="PKS_DH_C"/>
</dbReference>
<dbReference type="CDD" id="cd00833">
    <property type="entry name" value="PKS"/>
    <property type="match status" value="2"/>
</dbReference>
<dbReference type="Pfam" id="PF00698">
    <property type="entry name" value="Acyl_transf_1"/>
    <property type="match status" value="2"/>
</dbReference>
<evidence type="ECO:0000259" key="12">
    <source>
        <dbReference type="PROSITE" id="PS52004"/>
    </source>
</evidence>
<dbReference type="CDD" id="cd08956">
    <property type="entry name" value="KR_3_FAS_SDR_x"/>
    <property type="match status" value="2"/>
</dbReference>
<dbReference type="SMART" id="SM00825">
    <property type="entry name" value="PKS_KS"/>
    <property type="match status" value="2"/>
</dbReference>
<dbReference type="InterPro" id="IPR020841">
    <property type="entry name" value="PKS_Beta-ketoAc_synthase_dom"/>
</dbReference>
<evidence type="ECO:0000259" key="11">
    <source>
        <dbReference type="PROSITE" id="PS50075"/>
    </source>
</evidence>
<keyword evidence="8" id="KW-0012">Acyltransferase</keyword>
<dbReference type="InterPro" id="IPR042099">
    <property type="entry name" value="ANL_N_sf"/>
</dbReference>
<evidence type="ECO:0000256" key="4">
    <source>
        <dbReference type="ARBA" id="ARBA00022679"/>
    </source>
</evidence>
<dbReference type="SUPFAM" id="SSF56801">
    <property type="entry name" value="Acetyl-CoA synthetase-like"/>
    <property type="match status" value="1"/>
</dbReference>
<dbReference type="InterPro" id="IPR049552">
    <property type="entry name" value="PKS_DH_N"/>
</dbReference>
<dbReference type="Gene3D" id="1.10.1200.10">
    <property type="entry name" value="ACP-like"/>
    <property type="match status" value="3"/>
</dbReference>
<feature type="region of interest" description="Disordered" evidence="10">
    <location>
        <begin position="1634"/>
        <end position="1656"/>
    </location>
</feature>
<dbReference type="PROSITE" id="PS50075">
    <property type="entry name" value="CARRIER"/>
    <property type="match status" value="3"/>
</dbReference>
<dbReference type="FunFam" id="3.40.366.10:FF:000002">
    <property type="entry name" value="Probable polyketide synthase 2"/>
    <property type="match status" value="2"/>
</dbReference>
<feature type="domain" description="PKS/mFAS DH" evidence="13">
    <location>
        <begin position="1544"/>
        <end position="1826"/>
    </location>
</feature>
<dbReference type="Pfam" id="PF08659">
    <property type="entry name" value="KR"/>
    <property type="match status" value="2"/>
</dbReference>
<dbReference type="Gene3D" id="3.30.70.3290">
    <property type="match status" value="2"/>
</dbReference>